<keyword evidence="1" id="KW-0472">Membrane</keyword>
<evidence type="ECO:0000256" key="1">
    <source>
        <dbReference type="SAM" id="Phobius"/>
    </source>
</evidence>
<sequence>MKLVLIETALPTEASMEKLQDLASDLMKGECPSRLAGYALRGTTAGVCYTLQFDAGLDDSLFTIDTTGVAGLVIAGEHGPTEFERDRHYLYDSSGTDIEPIAEGGDADHDISFGSHSFNMALLLSLFAGLATAVGGLVVYLPESLHGGREATLACALADTDAQRCVLPGAKCDQK</sequence>
<dbReference type="KEGG" id="ehx:EMIHUDRAFT_260452"/>
<dbReference type="HOGENOM" id="CLU_1535320_0_0_1"/>
<accession>A0A0D3KU50</accession>
<keyword evidence="1" id="KW-0812">Transmembrane</keyword>
<reference evidence="3" key="1">
    <citation type="journal article" date="2013" name="Nature">
        <title>Pan genome of the phytoplankton Emiliania underpins its global distribution.</title>
        <authorList>
            <person name="Read B.A."/>
            <person name="Kegel J."/>
            <person name="Klute M.J."/>
            <person name="Kuo A."/>
            <person name="Lefebvre S.C."/>
            <person name="Maumus F."/>
            <person name="Mayer C."/>
            <person name="Miller J."/>
            <person name="Monier A."/>
            <person name="Salamov A."/>
            <person name="Young J."/>
            <person name="Aguilar M."/>
            <person name="Claverie J.M."/>
            <person name="Frickenhaus S."/>
            <person name="Gonzalez K."/>
            <person name="Herman E.K."/>
            <person name="Lin Y.C."/>
            <person name="Napier J."/>
            <person name="Ogata H."/>
            <person name="Sarno A.F."/>
            <person name="Shmutz J."/>
            <person name="Schroeder D."/>
            <person name="de Vargas C."/>
            <person name="Verret F."/>
            <person name="von Dassow P."/>
            <person name="Valentin K."/>
            <person name="Van de Peer Y."/>
            <person name="Wheeler G."/>
            <person name="Dacks J.B."/>
            <person name="Delwiche C.F."/>
            <person name="Dyhrman S.T."/>
            <person name="Glockner G."/>
            <person name="John U."/>
            <person name="Richards T."/>
            <person name="Worden A.Z."/>
            <person name="Zhang X."/>
            <person name="Grigoriev I.V."/>
            <person name="Allen A.E."/>
            <person name="Bidle K."/>
            <person name="Borodovsky M."/>
            <person name="Bowler C."/>
            <person name="Brownlee C."/>
            <person name="Cock J.M."/>
            <person name="Elias M."/>
            <person name="Gladyshev V.N."/>
            <person name="Groth M."/>
            <person name="Guda C."/>
            <person name="Hadaegh A."/>
            <person name="Iglesias-Rodriguez M.D."/>
            <person name="Jenkins J."/>
            <person name="Jones B.M."/>
            <person name="Lawson T."/>
            <person name="Leese F."/>
            <person name="Lindquist E."/>
            <person name="Lobanov A."/>
            <person name="Lomsadze A."/>
            <person name="Malik S.B."/>
            <person name="Marsh M.E."/>
            <person name="Mackinder L."/>
            <person name="Mock T."/>
            <person name="Mueller-Roeber B."/>
            <person name="Pagarete A."/>
            <person name="Parker M."/>
            <person name="Probert I."/>
            <person name="Quesneville H."/>
            <person name="Raines C."/>
            <person name="Rensing S.A."/>
            <person name="Riano-Pachon D.M."/>
            <person name="Richier S."/>
            <person name="Rokitta S."/>
            <person name="Shiraiwa Y."/>
            <person name="Soanes D.M."/>
            <person name="van der Giezen M."/>
            <person name="Wahlund T.M."/>
            <person name="Williams B."/>
            <person name="Wilson W."/>
            <person name="Wolfe G."/>
            <person name="Wurch L.L."/>
        </authorList>
    </citation>
    <scope>NUCLEOTIDE SEQUENCE</scope>
</reference>
<dbReference type="GeneID" id="17284557"/>
<proteinExistence type="predicted"/>
<evidence type="ECO:0000313" key="3">
    <source>
        <dbReference type="Proteomes" id="UP000013827"/>
    </source>
</evidence>
<reference evidence="2" key="2">
    <citation type="submission" date="2024-10" db="UniProtKB">
        <authorList>
            <consortium name="EnsemblProtists"/>
        </authorList>
    </citation>
    <scope>IDENTIFICATION</scope>
</reference>
<keyword evidence="3" id="KW-1185">Reference proteome</keyword>
<keyword evidence="1" id="KW-1133">Transmembrane helix</keyword>
<dbReference type="EnsemblProtists" id="EOD39285">
    <property type="protein sequence ID" value="EOD39285"/>
    <property type="gene ID" value="EMIHUDRAFT_260452"/>
</dbReference>
<dbReference type="RefSeq" id="XP_005791714.1">
    <property type="nucleotide sequence ID" value="XM_005791657.1"/>
</dbReference>
<evidence type="ECO:0000313" key="2">
    <source>
        <dbReference type="EnsemblProtists" id="EOD39285"/>
    </source>
</evidence>
<organism evidence="2 3">
    <name type="scientific">Emiliania huxleyi (strain CCMP1516)</name>
    <dbReference type="NCBI Taxonomy" id="280463"/>
    <lineage>
        <taxon>Eukaryota</taxon>
        <taxon>Haptista</taxon>
        <taxon>Haptophyta</taxon>
        <taxon>Prymnesiophyceae</taxon>
        <taxon>Isochrysidales</taxon>
        <taxon>Noelaerhabdaceae</taxon>
        <taxon>Emiliania</taxon>
    </lineage>
</organism>
<feature type="transmembrane region" description="Helical" evidence="1">
    <location>
        <begin position="121"/>
        <end position="141"/>
    </location>
</feature>
<name>A0A0D3KU50_EMIH1</name>
<dbReference type="PaxDb" id="2903-EOD39285"/>
<dbReference type="AlphaFoldDB" id="A0A0D3KU50"/>
<protein>
    <submittedName>
        <fullName evidence="2">Uncharacterized protein</fullName>
    </submittedName>
</protein>
<dbReference type="Proteomes" id="UP000013827">
    <property type="component" value="Unassembled WGS sequence"/>
</dbReference>